<gene>
    <name evidence="1" type="ORF">BU23DRAFT_188296</name>
</gene>
<evidence type="ECO:0000313" key="2">
    <source>
        <dbReference type="Proteomes" id="UP000800036"/>
    </source>
</evidence>
<protein>
    <submittedName>
        <fullName evidence="1">Uncharacterized protein</fullName>
    </submittedName>
</protein>
<name>A0A6A5VQB3_9PLEO</name>
<dbReference type="EMBL" id="ML976659">
    <property type="protein sequence ID" value="KAF1978780.1"/>
    <property type="molecule type" value="Genomic_DNA"/>
</dbReference>
<accession>A0A6A5VQB3</accession>
<organism evidence="1 2">
    <name type="scientific">Bimuria novae-zelandiae CBS 107.79</name>
    <dbReference type="NCBI Taxonomy" id="1447943"/>
    <lineage>
        <taxon>Eukaryota</taxon>
        <taxon>Fungi</taxon>
        <taxon>Dikarya</taxon>
        <taxon>Ascomycota</taxon>
        <taxon>Pezizomycotina</taxon>
        <taxon>Dothideomycetes</taxon>
        <taxon>Pleosporomycetidae</taxon>
        <taxon>Pleosporales</taxon>
        <taxon>Massarineae</taxon>
        <taxon>Didymosphaeriaceae</taxon>
        <taxon>Bimuria</taxon>
    </lineage>
</organism>
<reference evidence="1" key="1">
    <citation type="journal article" date="2020" name="Stud. Mycol.">
        <title>101 Dothideomycetes genomes: a test case for predicting lifestyles and emergence of pathogens.</title>
        <authorList>
            <person name="Haridas S."/>
            <person name="Albert R."/>
            <person name="Binder M."/>
            <person name="Bloem J."/>
            <person name="Labutti K."/>
            <person name="Salamov A."/>
            <person name="Andreopoulos B."/>
            <person name="Baker S."/>
            <person name="Barry K."/>
            <person name="Bills G."/>
            <person name="Bluhm B."/>
            <person name="Cannon C."/>
            <person name="Castanera R."/>
            <person name="Culley D."/>
            <person name="Daum C."/>
            <person name="Ezra D."/>
            <person name="Gonzalez J."/>
            <person name="Henrissat B."/>
            <person name="Kuo A."/>
            <person name="Liang C."/>
            <person name="Lipzen A."/>
            <person name="Lutzoni F."/>
            <person name="Magnuson J."/>
            <person name="Mondo S."/>
            <person name="Nolan M."/>
            <person name="Ohm R."/>
            <person name="Pangilinan J."/>
            <person name="Park H.-J."/>
            <person name="Ramirez L."/>
            <person name="Alfaro M."/>
            <person name="Sun H."/>
            <person name="Tritt A."/>
            <person name="Yoshinaga Y."/>
            <person name="Zwiers L.-H."/>
            <person name="Turgeon B."/>
            <person name="Goodwin S."/>
            <person name="Spatafora J."/>
            <person name="Crous P."/>
            <person name="Grigoriev I."/>
        </authorList>
    </citation>
    <scope>NUCLEOTIDE SEQUENCE</scope>
    <source>
        <strain evidence="1">CBS 107.79</strain>
    </source>
</reference>
<evidence type="ECO:0000313" key="1">
    <source>
        <dbReference type="EMBL" id="KAF1978780.1"/>
    </source>
</evidence>
<dbReference type="Proteomes" id="UP000800036">
    <property type="component" value="Unassembled WGS sequence"/>
</dbReference>
<proteinExistence type="predicted"/>
<keyword evidence="2" id="KW-1185">Reference proteome</keyword>
<dbReference type="AlphaFoldDB" id="A0A6A5VQB3"/>
<sequence length="170" mass="18244">MIGFAAKGAHILACVYIIRPGGRDGLPQSALSVIISTFSIHLPASFALVSLIAVWRCTACLAAFTCLDQALRASSRPCPGAGFRITCVWDGGRATCHPVPWVRGVSGLGRVSASARIAQGYDQNHGSNIIQGWACGTWGRVSSVGNQTCYNVTIERDDSVLHHRRCWTLF</sequence>